<dbReference type="AlphaFoldDB" id="A0A915KZ05"/>
<feature type="region of interest" description="Disordered" evidence="1">
    <location>
        <begin position="42"/>
        <end position="62"/>
    </location>
</feature>
<feature type="region of interest" description="Disordered" evidence="1">
    <location>
        <begin position="129"/>
        <end position="152"/>
    </location>
</feature>
<protein>
    <submittedName>
        <fullName evidence="3">Uncharacterized protein</fullName>
    </submittedName>
</protein>
<dbReference type="WBParaSite" id="nRc.2.0.1.t43420-RA">
    <property type="protein sequence ID" value="nRc.2.0.1.t43420-RA"/>
    <property type="gene ID" value="nRc.2.0.1.g43420"/>
</dbReference>
<organism evidence="2 3">
    <name type="scientific">Romanomermis culicivorax</name>
    <name type="common">Nematode worm</name>
    <dbReference type="NCBI Taxonomy" id="13658"/>
    <lineage>
        <taxon>Eukaryota</taxon>
        <taxon>Metazoa</taxon>
        <taxon>Ecdysozoa</taxon>
        <taxon>Nematoda</taxon>
        <taxon>Enoplea</taxon>
        <taxon>Dorylaimia</taxon>
        <taxon>Mermithida</taxon>
        <taxon>Mermithoidea</taxon>
        <taxon>Mermithidae</taxon>
        <taxon>Romanomermis</taxon>
    </lineage>
</organism>
<feature type="compositionally biased region" description="Basic residues" evidence="1">
    <location>
        <begin position="1"/>
        <end position="10"/>
    </location>
</feature>
<name>A0A915KZ05_ROMCU</name>
<feature type="region of interest" description="Disordered" evidence="1">
    <location>
        <begin position="1"/>
        <end position="20"/>
    </location>
</feature>
<proteinExistence type="predicted"/>
<evidence type="ECO:0000313" key="3">
    <source>
        <dbReference type="WBParaSite" id="nRc.2.0.1.t43420-RA"/>
    </source>
</evidence>
<evidence type="ECO:0000313" key="2">
    <source>
        <dbReference type="Proteomes" id="UP000887565"/>
    </source>
</evidence>
<keyword evidence="2" id="KW-1185">Reference proteome</keyword>
<sequence>MPPAGYKRKSTGSLPKKPTAAKFKRLSELEISPLLEIRSTSKALTTSKKQASPEAKAPPSLFNSFSSVSFSPAVIKRRPVYSNALNAKMSSLDQSSSIISKLTGQTYGYKKEEKTTSVEILEQKKKKATTKGKTSAKKAAAHECSPTEPAKNKKYLPRNLFMNDKDVSIEYPTTVNSGKNDKSRNYSKTAEVIQSLDNKQTKVENKKRISNRKSEVMFDALKMIDESATIPTSQVKDAMIKVQNIANSRQNEPPEKLKARIREQEIIFREPKKVPVQTRKIEEPSKKNLDVLTKTTSGVTSDQLMQKFRVEMKSLLSNFYSNVFLFIRLD</sequence>
<reference evidence="3" key="1">
    <citation type="submission" date="2022-11" db="UniProtKB">
        <authorList>
            <consortium name="WormBaseParasite"/>
        </authorList>
    </citation>
    <scope>IDENTIFICATION</scope>
</reference>
<dbReference type="Proteomes" id="UP000887565">
    <property type="component" value="Unplaced"/>
</dbReference>
<evidence type="ECO:0000256" key="1">
    <source>
        <dbReference type="SAM" id="MobiDB-lite"/>
    </source>
</evidence>
<accession>A0A915KZ05</accession>